<gene>
    <name evidence="1" type="ORF">OS493_002211</name>
</gene>
<sequence>MATQSPQWCTCRGPDAAERLLDALQEYKAKIKAILANPRSMRMTTITVMRVRSPWKETHPGLWERVFGVENGRAVEADDADHVLSECLTAQSSTYDEQQFTTALEHEGVQPKEVVDAVPATCLGSEVQKVGVFVAEAAVSLVPGQGGTNEQYDVEVAEERAWDR</sequence>
<dbReference type="EMBL" id="MU826826">
    <property type="protein sequence ID" value="KAJ7375442.1"/>
    <property type="molecule type" value="Genomic_DNA"/>
</dbReference>
<reference evidence="1" key="1">
    <citation type="submission" date="2023-01" db="EMBL/GenBank/DDBJ databases">
        <title>Genome assembly of the deep-sea coral Lophelia pertusa.</title>
        <authorList>
            <person name="Herrera S."/>
            <person name="Cordes E."/>
        </authorList>
    </citation>
    <scope>NUCLEOTIDE SEQUENCE</scope>
    <source>
        <strain evidence="1">USNM1676648</strain>
        <tissue evidence="1">Polyp</tissue>
    </source>
</reference>
<organism evidence="1 2">
    <name type="scientific">Desmophyllum pertusum</name>
    <dbReference type="NCBI Taxonomy" id="174260"/>
    <lineage>
        <taxon>Eukaryota</taxon>
        <taxon>Metazoa</taxon>
        <taxon>Cnidaria</taxon>
        <taxon>Anthozoa</taxon>
        <taxon>Hexacorallia</taxon>
        <taxon>Scleractinia</taxon>
        <taxon>Caryophylliina</taxon>
        <taxon>Caryophylliidae</taxon>
        <taxon>Desmophyllum</taxon>
    </lineage>
</organism>
<dbReference type="AlphaFoldDB" id="A0A9W9Z5K8"/>
<protein>
    <submittedName>
        <fullName evidence="1">Uncharacterized protein</fullName>
    </submittedName>
</protein>
<keyword evidence="2" id="KW-1185">Reference proteome</keyword>
<evidence type="ECO:0000313" key="2">
    <source>
        <dbReference type="Proteomes" id="UP001163046"/>
    </source>
</evidence>
<dbReference type="Proteomes" id="UP001163046">
    <property type="component" value="Unassembled WGS sequence"/>
</dbReference>
<name>A0A9W9Z5K8_9CNID</name>
<evidence type="ECO:0000313" key="1">
    <source>
        <dbReference type="EMBL" id="KAJ7375442.1"/>
    </source>
</evidence>
<comment type="caution">
    <text evidence="1">The sequence shown here is derived from an EMBL/GenBank/DDBJ whole genome shotgun (WGS) entry which is preliminary data.</text>
</comment>
<proteinExistence type="predicted"/>
<accession>A0A9W9Z5K8</accession>